<evidence type="ECO:0000256" key="1">
    <source>
        <dbReference type="ARBA" id="ARBA00006638"/>
    </source>
</evidence>
<dbReference type="AlphaFoldDB" id="A0A1D9P5J8"/>
<keyword evidence="2" id="KW-0227">DNA damage</keyword>
<sequence length="254" mass="28979">MSSTVNGKPLTEVLALLREVKYPAAKKDKYNYFRIDEYISVFDEVVGIANYLVDYTDFSYSRITTNQEQYTVKCRISILSDDGEVILYRESYGGYTCQYEKNTGKDTNLSNSSNFACHAAFKNAAKRFGIFGAYGKIDRSVDAPSKATRDTKDTQNKKNSILNFVTEGKFEVVDTKDERPVYKLNAYEIVGDVCRDSISQIIFYPNMYSKDAKKMNGYITKCSNSRTKMRIKVQCVAERDSVKQYVFKSFEVAA</sequence>
<name>A0A1D9P5J8_9FIRM</name>
<dbReference type="Proteomes" id="UP000179284">
    <property type="component" value="Plasmid pNP144"/>
</dbReference>
<keyword evidence="3" id="KW-0234">DNA repair</keyword>
<dbReference type="KEGG" id="bhu:bhn_II058"/>
<dbReference type="OrthoDB" id="9881271at2"/>
<dbReference type="Pfam" id="PF04098">
    <property type="entry name" value="Rad52_Rad22"/>
    <property type="match status" value="1"/>
</dbReference>
<protein>
    <submittedName>
        <fullName evidence="4">Uncharacterized protein</fullName>
    </submittedName>
</protein>
<comment type="similarity">
    <text evidence="1">Belongs to the RAD52 family.</text>
</comment>
<geneLocation type="plasmid" evidence="5">
    <name>pnp144</name>
</geneLocation>
<gene>
    <name evidence="4" type="ORF">bhn_II058</name>
</gene>
<proteinExistence type="inferred from homology"/>
<organism evidence="4 5">
    <name type="scientific">Butyrivibrio hungatei</name>
    <dbReference type="NCBI Taxonomy" id="185008"/>
    <lineage>
        <taxon>Bacteria</taxon>
        <taxon>Bacillati</taxon>
        <taxon>Bacillota</taxon>
        <taxon>Clostridia</taxon>
        <taxon>Lachnospirales</taxon>
        <taxon>Lachnospiraceae</taxon>
        <taxon>Butyrivibrio</taxon>
    </lineage>
</organism>
<reference evidence="5" key="1">
    <citation type="submission" date="2016-10" db="EMBL/GenBank/DDBJ databases">
        <title>The complete genome sequence of the rumen bacterium Butyrivibrio hungatei MB2003.</title>
        <authorList>
            <person name="Palevich N."/>
            <person name="Kelly W.J."/>
            <person name="Leahy S.C."/>
            <person name="Altermann E."/>
            <person name="Rakonjac J."/>
            <person name="Attwood G.T."/>
        </authorList>
    </citation>
    <scope>NUCLEOTIDE SEQUENCE [LARGE SCALE GENOMIC DNA]</scope>
    <source>
        <strain evidence="5">MB2003</strain>
        <plasmid evidence="5">Plasmid pnp144</plasmid>
    </source>
</reference>
<dbReference type="EMBL" id="CP017832">
    <property type="protein sequence ID" value="AOZ97857.1"/>
    <property type="molecule type" value="Genomic_DNA"/>
</dbReference>
<evidence type="ECO:0000256" key="3">
    <source>
        <dbReference type="ARBA" id="ARBA00023204"/>
    </source>
</evidence>
<evidence type="ECO:0000256" key="2">
    <source>
        <dbReference type="ARBA" id="ARBA00022763"/>
    </source>
</evidence>
<dbReference type="InterPro" id="IPR041247">
    <property type="entry name" value="Rad52_fam"/>
</dbReference>
<dbReference type="RefSeq" id="WP_071177616.1">
    <property type="nucleotide sequence ID" value="NZ_CP017832.1"/>
</dbReference>
<evidence type="ECO:0000313" key="4">
    <source>
        <dbReference type="EMBL" id="AOZ97857.1"/>
    </source>
</evidence>
<evidence type="ECO:0000313" key="5">
    <source>
        <dbReference type="Proteomes" id="UP000179284"/>
    </source>
</evidence>
<keyword evidence="4" id="KW-0614">Plasmid</keyword>
<accession>A0A1D9P5J8</accession>
<dbReference type="GO" id="GO:0006281">
    <property type="term" value="P:DNA repair"/>
    <property type="evidence" value="ECO:0007669"/>
    <property type="project" value="UniProtKB-KW"/>
</dbReference>
<keyword evidence="5" id="KW-1185">Reference proteome</keyword>